<dbReference type="Proteomes" id="UP000677436">
    <property type="component" value="Chromosome"/>
</dbReference>
<keyword evidence="8" id="KW-1185">Reference proteome</keyword>
<sequence length="93" mass="10561">MFMALGIFALQVGYVAYSTFRFLLMVQGKKLAASSLSFIEILIYTIVLKFILENIGDILNLFAYCLGFSVGIYTGMVISEKYNARLERRKQIT</sequence>
<dbReference type="AlphaFoldDB" id="A0A8D5UD01"/>
<keyword evidence="4 5" id="KW-0472">Membrane</keyword>
<evidence type="ECO:0000256" key="5">
    <source>
        <dbReference type="SAM" id="Phobius"/>
    </source>
</evidence>
<evidence type="ECO:0000313" key="7">
    <source>
        <dbReference type="EMBL" id="BCU80825.1"/>
    </source>
</evidence>
<accession>A0A8D5UD01</accession>
<dbReference type="PANTHER" id="PTHR40060:SF1">
    <property type="entry name" value="UPF0316 PROTEIN YEBE"/>
    <property type="match status" value="1"/>
</dbReference>
<feature type="transmembrane region" description="Helical" evidence="5">
    <location>
        <begin position="58"/>
        <end position="79"/>
    </location>
</feature>
<evidence type="ECO:0000259" key="6">
    <source>
        <dbReference type="Pfam" id="PF18955"/>
    </source>
</evidence>
<keyword evidence="1" id="KW-1003">Cell membrane</keyword>
<feature type="domain" description="DUF5698" evidence="6">
    <location>
        <begin position="19"/>
        <end position="76"/>
    </location>
</feature>
<dbReference type="PANTHER" id="PTHR40060">
    <property type="entry name" value="UPF0316 PROTEIN YEBE"/>
    <property type="match status" value="1"/>
</dbReference>
<dbReference type="RefSeq" id="WP_212774138.1">
    <property type="nucleotide sequence ID" value="NZ_AP024601.1"/>
</dbReference>
<evidence type="ECO:0000256" key="3">
    <source>
        <dbReference type="ARBA" id="ARBA00022989"/>
    </source>
</evidence>
<reference evidence="7" key="1">
    <citation type="journal article" date="2013" name="Int. J. Syst. Evol. Microbiol.">
        <title>Polycladomyces abyssicola gen. nov., sp. nov., a thermophilic filamentous bacterium isolated from hemipelagic sediment.</title>
        <authorList>
            <person name="Tsubouchi T."/>
            <person name="Shimane Y."/>
            <person name="Mori K."/>
            <person name="Usui K."/>
            <person name="Hiraki T."/>
            <person name="Tame A."/>
            <person name="Uematsu K."/>
            <person name="Maruyama T."/>
            <person name="Hatada Y."/>
        </authorList>
    </citation>
    <scope>NUCLEOTIDE SEQUENCE</scope>
    <source>
        <strain evidence="7">JIR-001</strain>
    </source>
</reference>
<feature type="transmembrane region" description="Helical" evidence="5">
    <location>
        <begin position="6"/>
        <end position="24"/>
    </location>
</feature>
<dbReference type="InterPro" id="IPR022930">
    <property type="entry name" value="UPF0316"/>
</dbReference>
<name>A0A8D5UD01_9BACL</name>
<dbReference type="Pfam" id="PF18955">
    <property type="entry name" value="DUF5698"/>
    <property type="match status" value="1"/>
</dbReference>
<proteinExistence type="predicted"/>
<keyword evidence="2 5" id="KW-0812">Transmembrane</keyword>
<reference evidence="7" key="2">
    <citation type="journal article" date="2021" name="Microbiol. Resour. Announc.">
        <title>Complete Genome Sequence of Polycladomyces abyssicola JIR-001T, Isolated from Hemipelagic Sediment in Deep Seawater.</title>
        <authorList>
            <person name="Tsubouchi T."/>
            <person name="Kaneko Y."/>
        </authorList>
    </citation>
    <scope>NUCLEOTIDE SEQUENCE</scope>
    <source>
        <strain evidence="7">JIR-001</strain>
    </source>
</reference>
<evidence type="ECO:0000256" key="1">
    <source>
        <dbReference type="ARBA" id="ARBA00022475"/>
    </source>
</evidence>
<evidence type="ECO:0000256" key="4">
    <source>
        <dbReference type="ARBA" id="ARBA00023136"/>
    </source>
</evidence>
<feature type="transmembrane region" description="Helical" evidence="5">
    <location>
        <begin position="31"/>
        <end position="52"/>
    </location>
</feature>
<gene>
    <name evidence="7" type="ORF">JIR001_06080</name>
</gene>
<evidence type="ECO:0000256" key="2">
    <source>
        <dbReference type="ARBA" id="ARBA00022692"/>
    </source>
</evidence>
<dbReference type="EMBL" id="AP024601">
    <property type="protein sequence ID" value="BCU80825.1"/>
    <property type="molecule type" value="Genomic_DNA"/>
</dbReference>
<keyword evidence="3 5" id="KW-1133">Transmembrane helix</keyword>
<protein>
    <recommendedName>
        <fullName evidence="6">DUF5698 domain-containing protein</fullName>
    </recommendedName>
</protein>
<dbReference type="InterPro" id="IPR044035">
    <property type="entry name" value="DUF5698"/>
</dbReference>
<dbReference type="KEGG" id="pabs:JIR001_06080"/>
<organism evidence="7 8">
    <name type="scientific">Polycladomyces abyssicola</name>
    <dbReference type="NCBI Taxonomy" id="1125966"/>
    <lineage>
        <taxon>Bacteria</taxon>
        <taxon>Bacillati</taxon>
        <taxon>Bacillota</taxon>
        <taxon>Bacilli</taxon>
        <taxon>Bacillales</taxon>
        <taxon>Thermoactinomycetaceae</taxon>
        <taxon>Polycladomyces</taxon>
    </lineage>
</organism>
<evidence type="ECO:0000313" key="8">
    <source>
        <dbReference type="Proteomes" id="UP000677436"/>
    </source>
</evidence>